<gene>
    <name evidence="2" type="ORF">HNQ61_002392</name>
</gene>
<feature type="domain" description="Amidase" evidence="1">
    <location>
        <begin position="27"/>
        <end position="449"/>
    </location>
</feature>
<dbReference type="Proteomes" id="UP000582837">
    <property type="component" value="Unassembled WGS sequence"/>
</dbReference>
<dbReference type="Gene3D" id="3.90.1300.10">
    <property type="entry name" value="Amidase signature (AS) domain"/>
    <property type="match status" value="1"/>
</dbReference>
<evidence type="ECO:0000313" key="2">
    <source>
        <dbReference type="EMBL" id="MBB6070771.1"/>
    </source>
</evidence>
<dbReference type="InterPro" id="IPR023631">
    <property type="entry name" value="Amidase_dom"/>
</dbReference>
<dbReference type="AlphaFoldDB" id="A0A841GYB9"/>
<keyword evidence="3" id="KW-1185">Reference proteome</keyword>
<dbReference type="InterPro" id="IPR000120">
    <property type="entry name" value="Amidase"/>
</dbReference>
<dbReference type="EC" id="3.5.1.4" evidence="2"/>
<sequence length="477" mass="50543">MPDESLALLSVEETVRRVRAREVSPMDVLEACMARVDRFNPELNAVVTLNPRAREEAEALASRIARGEDVGPLAGVTVGIKDVTEVAGVRTTYGSPLFADHVPEHDAWVVQRLRAAGAIILGKTNTPEFAAGGNTFNPVFGRTRNPWNPARSAGGSTGGGAAGLAAGMFGLAQGTDLGGSLRIPASFCGIVGLRPSVGLVPTLPQDYLWDTLQVTGVMGRGAGDVARGLQAVAGATDRAPLAQPMAERDFAAAVRDADARGLRVAYCRDIAGIGIDAGVERVCREGAFALAQAGAHVEEIDLDLSYGRPAFLALRGHWFVSQLYPHLDKLDGFGPNVANNVRAGLATRVQDLAAGEAARRRIWEQFRDFFSRYDLLLTPTMAVPPFVVEENYPATVDGKEMATYVDWLAPTFVLSLTGLPVASVPAGLDAEGMPVGLQIVAPPRGEERALAAASLVQRLRPIGLPSDRSTAHTDEGR</sequence>
<name>A0A841GYB9_9BACT</name>
<dbReference type="InterPro" id="IPR036928">
    <property type="entry name" value="AS_sf"/>
</dbReference>
<comment type="caution">
    <text evidence="2">The sequence shown here is derived from an EMBL/GenBank/DDBJ whole genome shotgun (WGS) entry which is preliminary data.</text>
</comment>
<dbReference type="PANTHER" id="PTHR11895">
    <property type="entry name" value="TRANSAMIDASE"/>
    <property type="match status" value="1"/>
</dbReference>
<keyword evidence="2" id="KW-0378">Hydrolase</keyword>
<accession>A0A841GYB9</accession>
<reference evidence="2 3" key="1">
    <citation type="submission" date="2020-08" db="EMBL/GenBank/DDBJ databases">
        <title>Genomic Encyclopedia of Type Strains, Phase IV (KMG-IV): sequencing the most valuable type-strain genomes for metagenomic binning, comparative biology and taxonomic classification.</title>
        <authorList>
            <person name="Goeker M."/>
        </authorList>
    </citation>
    <scope>NUCLEOTIDE SEQUENCE [LARGE SCALE GENOMIC DNA]</scope>
    <source>
        <strain evidence="2 3">DSM 29007</strain>
    </source>
</reference>
<dbReference type="GO" id="GO:0004040">
    <property type="term" value="F:amidase activity"/>
    <property type="evidence" value="ECO:0007669"/>
    <property type="project" value="UniProtKB-EC"/>
</dbReference>
<protein>
    <submittedName>
        <fullName evidence="2">Amidase</fullName>
        <ecNumber evidence="2">3.5.1.4</ecNumber>
    </submittedName>
</protein>
<dbReference type="PANTHER" id="PTHR11895:SF76">
    <property type="entry name" value="INDOLEACETAMIDE HYDROLASE"/>
    <property type="match status" value="1"/>
</dbReference>
<dbReference type="EMBL" id="JACHIA010000005">
    <property type="protein sequence ID" value="MBB6070771.1"/>
    <property type="molecule type" value="Genomic_DNA"/>
</dbReference>
<dbReference type="Pfam" id="PF01425">
    <property type="entry name" value="Amidase"/>
    <property type="match status" value="1"/>
</dbReference>
<evidence type="ECO:0000313" key="3">
    <source>
        <dbReference type="Proteomes" id="UP000582837"/>
    </source>
</evidence>
<evidence type="ECO:0000259" key="1">
    <source>
        <dbReference type="Pfam" id="PF01425"/>
    </source>
</evidence>
<organism evidence="2 3">
    <name type="scientific">Longimicrobium terrae</name>
    <dbReference type="NCBI Taxonomy" id="1639882"/>
    <lineage>
        <taxon>Bacteria</taxon>
        <taxon>Pseudomonadati</taxon>
        <taxon>Gemmatimonadota</taxon>
        <taxon>Longimicrobiia</taxon>
        <taxon>Longimicrobiales</taxon>
        <taxon>Longimicrobiaceae</taxon>
        <taxon>Longimicrobium</taxon>
    </lineage>
</organism>
<proteinExistence type="predicted"/>
<dbReference type="SUPFAM" id="SSF75304">
    <property type="entry name" value="Amidase signature (AS) enzymes"/>
    <property type="match status" value="1"/>
</dbReference>
<dbReference type="RefSeq" id="WP_170034691.1">
    <property type="nucleotide sequence ID" value="NZ_JABDTL010000001.1"/>
</dbReference>